<gene>
    <name evidence="9" type="ORF">ACFFTR_50020</name>
</gene>
<proteinExistence type="inferred from homology"/>
<keyword evidence="10" id="KW-1185">Reference proteome</keyword>
<dbReference type="SMART" id="SM00283">
    <property type="entry name" value="MA"/>
    <property type="match status" value="1"/>
</dbReference>
<evidence type="ECO:0000256" key="3">
    <source>
        <dbReference type="ARBA" id="ARBA00023224"/>
    </source>
</evidence>
<dbReference type="InterPro" id="IPR003660">
    <property type="entry name" value="HAMP_dom"/>
</dbReference>
<feature type="domain" description="Methyl-accepting transducer" evidence="7">
    <location>
        <begin position="261"/>
        <end position="504"/>
    </location>
</feature>
<accession>A0ABV5MQU8</accession>
<keyword evidence="3 5" id="KW-0807">Transducer</keyword>
<evidence type="ECO:0000256" key="2">
    <source>
        <dbReference type="ARBA" id="ARBA00022989"/>
    </source>
</evidence>
<keyword evidence="1 6" id="KW-0812">Transmembrane</keyword>
<dbReference type="Proteomes" id="UP001589608">
    <property type="component" value="Unassembled WGS sequence"/>
</dbReference>
<dbReference type="CDD" id="cd06225">
    <property type="entry name" value="HAMP"/>
    <property type="match status" value="1"/>
</dbReference>
<feature type="domain" description="HAMP" evidence="8">
    <location>
        <begin position="204"/>
        <end position="256"/>
    </location>
</feature>
<dbReference type="EMBL" id="JBHMCA010000087">
    <property type="protein sequence ID" value="MFB9451252.1"/>
    <property type="molecule type" value="Genomic_DNA"/>
</dbReference>
<reference evidence="9 10" key="1">
    <citation type="submission" date="2024-09" db="EMBL/GenBank/DDBJ databases">
        <authorList>
            <person name="Sun Q."/>
            <person name="Mori K."/>
        </authorList>
    </citation>
    <scope>NUCLEOTIDE SEQUENCE [LARGE SCALE GENOMIC DNA]</scope>
    <source>
        <strain evidence="9 10">JCM 3307</strain>
    </source>
</reference>
<evidence type="ECO:0000313" key="9">
    <source>
        <dbReference type="EMBL" id="MFB9451252.1"/>
    </source>
</evidence>
<comment type="similarity">
    <text evidence="4">Belongs to the methyl-accepting chemotaxis (MCP) protein family.</text>
</comment>
<feature type="transmembrane region" description="Helical" evidence="6">
    <location>
        <begin position="182"/>
        <end position="207"/>
    </location>
</feature>
<name>A0ABV5MQU8_9ACTN</name>
<organism evidence="9 10">
    <name type="scientific">Dactylosporangium vinaceum</name>
    <dbReference type="NCBI Taxonomy" id="53362"/>
    <lineage>
        <taxon>Bacteria</taxon>
        <taxon>Bacillati</taxon>
        <taxon>Actinomycetota</taxon>
        <taxon>Actinomycetes</taxon>
        <taxon>Micromonosporales</taxon>
        <taxon>Micromonosporaceae</taxon>
        <taxon>Dactylosporangium</taxon>
    </lineage>
</organism>
<dbReference type="PROSITE" id="PS50111">
    <property type="entry name" value="CHEMOTAXIS_TRANSDUC_2"/>
    <property type="match status" value="1"/>
</dbReference>
<evidence type="ECO:0000259" key="8">
    <source>
        <dbReference type="PROSITE" id="PS50885"/>
    </source>
</evidence>
<dbReference type="Pfam" id="PF00672">
    <property type="entry name" value="HAMP"/>
    <property type="match status" value="1"/>
</dbReference>
<dbReference type="PROSITE" id="PS50885">
    <property type="entry name" value="HAMP"/>
    <property type="match status" value="1"/>
</dbReference>
<evidence type="ECO:0000313" key="10">
    <source>
        <dbReference type="Proteomes" id="UP001589608"/>
    </source>
</evidence>
<dbReference type="SMART" id="SM00304">
    <property type="entry name" value="HAMP"/>
    <property type="match status" value="1"/>
</dbReference>
<protein>
    <submittedName>
        <fullName evidence="9">Methyl-accepting chemotaxis protein</fullName>
    </submittedName>
</protein>
<sequence>MNWTIGRRLTAVGALSIIAAVAVGVIGFTQATSSARDATHAFVVGSTLSAVIDTQHTASVVLADASILLNPLADDRHSEVIAQLTEHAGELHEQLGALQPDVGLGAEFAAHMTAFIATINPVLDDAAALARTSGPVSQDTFDRVQQHWDDFDQRSDAVKSALSGAAARNVSAADSSARRTKIVIVMATVLSALVVGAITVLVARVIATPIRTTKQLLERVAGGDFTGRLTVRSGDDLGQMATAVNDTVDRVGQALHQISQEAAALSGAAQHLSGVSRQVATDAAQVATEAQAASGSAAQVGDDVQGIAHGTGQMHTSINEIARNAEAASAVVATAVSAAEGANITVTKLAASTDQIGQVAKVIAAIAEQTNLLALNATIEAARAGELGKGFAVVAGEVKDLARETATATEDIARQIASLQADGSAASAVIDGIAGTINQIADIQQRISVAVGTQSAATRDITDRAGRAADRTTDIATRVAAVTSTSQQATTTAAQTQRAAQDLATTAMNLQSIVTRFQLTS</sequence>
<dbReference type="Pfam" id="PF00015">
    <property type="entry name" value="MCPsignal"/>
    <property type="match status" value="1"/>
</dbReference>
<dbReference type="InterPro" id="IPR004089">
    <property type="entry name" value="MCPsignal_dom"/>
</dbReference>
<evidence type="ECO:0000256" key="4">
    <source>
        <dbReference type="ARBA" id="ARBA00029447"/>
    </source>
</evidence>
<keyword evidence="2 6" id="KW-1133">Transmembrane helix</keyword>
<evidence type="ECO:0000256" key="5">
    <source>
        <dbReference type="PROSITE-ProRule" id="PRU00284"/>
    </source>
</evidence>
<dbReference type="SUPFAM" id="SSF58104">
    <property type="entry name" value="Methyl-accepting chemotaxis protein (MCP) signaling domain"/>
    <property type="match status" value="1"/>
</dbReference>
<dbReference type="RefSeq" id="WP_223094272.1">
    <property type="nucleotide sequence ID" value="NZ_CP061913.1"/>
</dbReference>
<evidence type="ECO:0000259" key="7">
    <source>
        <dbReference type="PROSITE" id="PS50111"/>
    </source>
</evidence>
<evidence type="ECO:0000256" key="6">
    <source>
        <dbReference type="SAM" id="Phobius"/>
    </source>
</evidence>
<keyword evidence="6" id="KW-0472">Membrane</keyword>
<dbReference type="Gene3D" id="1.10.287.950">
    <property type="entry name" value="Methyl-accepting chemotaxis protein"/>
    <property type="match status" value="1"/>
</dbReference>
<comment type="caution">
    <text evidence="9">The sequence shown here is derived from an EMBL/GenBank/DDBJ whole genome shotgun (WGS) entry which is preliminary data.</text>
</comment>
<dbReference type="PANTHER" id="PTHR32089">
    <property type="entry name" value="METHYL-ACCEPTING CHEMOTAXIS PROTEIN MCPB"/>
    <property type="match status" value="1"/>
</dbReference>
<evidence type="ECO:0000256" key="1">
    <source>
        <dbReference type="ARBA" id="ARBA00022692"/>
    </source>
</evidence>
<dbReference type="PANTHER" id="PTHR32089:SF112">
    <property type="entry name" value="LYSOZYME-LIKE PROTEIN-RELATED"/>
    <property type="match status" value="1"/>
</dbReference>